<dbReference type="InterPro" id="IPR002641">
    <property type="entry name" value="PNPLA_dom"/>
</dbReference>
<feature type="short sequence motif" description="DGA/G" evidence="4">
    <location>
        <begin position="158"/>
        <end position="160"/>
    </location>
</feature>
<evidence type="ECO:0000256" key="1">
    <source>
        <dbReference type="ARBA" id="ARBA00022801"/>
    </source>
</evidence>
<accession>A0ABU7FYZ2</accession>
<comment type="caution">
    <text evidence="4">Lacks conserved residue(s) required for the propagation of feature annotation.</text>
</comment>
<dbReference type="InterPro" id="IPR050301">
    <property type="entry name" value="NTE"/>
</dbReference>
<evidence type="ECO:0000313" key="7">
    <source>
        <dbReference type="Proteomes" id="UP001310248"/>
    </source>
</evidence>
<dbReference type="SUPFAM" id="SSF52151">
    <property type="entry name" value="FabD/lysophospholipase-like"/>
    <property type="match status" value="1"/>
</dbReference>
<feature type="active site" description="Nucleophile" evidence="4">
    <location>
        <position position="44"/>
    </location>
</feature>
<dbReference type="EMBL" id="JAYDYW010000002">
    <property type="protein sequence ID" value="MEE1672393.1"/>
    <property type="molecule type" value="Genomic_DNA"/>
</dbReference>
<dbReference type="RefSeq" id="WP_329773733.1">
    <property type="nucleotide sequence ID" value="NZ_JAYDYW010000002.1"/>
</dbReference>
<dbReference type="PANTHER" id="PTHR14226">
    <property type="entry name" value="NEUROPATHY TARGET ESTERASE/SWISS CHEESE D.MELANOGASTER"/>
    <property type="match status" value="1"/>
</dbReference>
<dbReference type="PANTHER" id="PTHR14226:SF76">
    <property type="entry name" value="NTE FAMILY PROTEIN RSSA"/>
    <property type="match status" value="1"/>
</dbReference>
<keyword evidence="7" id="KW-1185">Reference proteome</keyword>
<gene>
    <name evidence="6" type="primary">rssA</name>
    <name evidence="6" type="ORF">SNR37_001714</name>
</gene>
<dbReference type="PROSITE" id="PS51635">
    <property type="entry name" value="PNPLA"/>
    <property type="match status" value="1"/>
</dbReference>
<reference evidence="7" key="1">
    <citation type="submission" date="2023-07" db="EMBL/GenBank/DDBJ databases">
        <title>Draft genome sequence of Agarivorans aestuarii strain ZMCS4, a CAZymes producing bacteria isolated from the marine brown algae Clodostephus spongiosus.</title>
        <authorList>
            <person name="Lorente B."/>
            <person name="Cabral C."/>
            <person name="Frias J."/>
            <person name="Faria J."/>
            <person name="Toubarro D."/>
        </authorList>
    </citation>
    <scope>NUCLEOTIDE SEQUENCE [LARGE SCALE GENOMIC DNA]</scope>
    <source>
        <strain evidence="7">ZMCS4</strain>
    </source>
</reference>
<evidence type="ECO:0000259" key="5">
    <source>
        <dbReference type="PROSITE" id="PS51635"/>
    </source>
</evidence>
<organism evidence="6 7">
    <name type="scientific">Agarivorans aestuarii</name>
    <dbReference type="NCBI Taxonomy" id="1563703"/>
    <lineage>
        <taxon>Bacteria</taxon>
        <taxon>Pseudomonadati</taxon>
        <taxon>Pseudomonadota</taxon>
        <taxon>Gammaproteobacteria</taxon>
        <taxon>Alteromonadales</taxon>
        <taxon>Alteromonadaceae</taxon>
        <taxon>Agarivorans</taxon>
    </lineage>
</organism>
<dbReference type="NCBIfam" id="NF007623">
    <property type="entry name" value="PRK10279.1"/>
    <property type="match status" value="1"/>
</dbReference>
<keyword evidence="3 4" id="KW-0443">Lipid metabolism</keyword>
<proteinExistence type="predicted"/>
<dbReference type="Pfam" id="PF01734">
    <property type="entry name" value="Patatin"/>
    <property type="match status" value="1"/>
</dbReference>
<comment type="caution">
    <text evidence="6">The sequence shown here is derived from an EMBL/GenBank/DDBJ whole genome shotgun (WGS) entry which is preliminary data.</text>
</comment>
<evidence type="ECO:0000313" key="6">
    <source>
        <dbReference type="EMBL" id="MEE1672393.1"/>
    </source>
</evidence>
<keyword evidence="1 4" id="KW-0378">Hydrolase</keyword>
<dbReference type="InterPro" id="IPR016035">
    <property type="entry name" value="Acyl_Trfase/lysoPLipase"/>
</dbReference>
<feature type="short sequence motif" description="GXSXG" evidence="4">
    <location>
        <begin position="42"/>
        <end position="46"/>
    </location>
</feature>
<protein>
    <submittedName>
        <fullName evidence="6">Patatin-like phospholipase RssA</fullName>
    </submittedName>
</protein>
<keyword evidence="2 4" id="KW-0442">Lipid degradation</keyword>
<feature type="active site" description="Proton acceptor" evidence="4">
    <location>
        <position position="158"/>
    </location>
</feature>
<dbReference type="Proteomes" id="UP001310248">
    <property type="component" value="Unassembled WGS sequence"/>
</dbReference>
<name>A0ABU7FYZ2_9ALTE</name>
<sequence>MTGKSELKIGLALGSGAARGWSHLGVIMALQDMGIRPHIVSGCSIGALVGAAYACQRIDKLHEWALSLSSWQVFNLMDFSLYRGGLLTGEKVFNAAEKYIGSDKIEQLAIPFGAVATELESGKEIWLQKGKVRDAVRASCAMPGLMAPYRLKDQWLVDGAVVNPVPVSLCRAMGADMVIAVNLNNDKSRIALTDHPLELNEQDSNANEQPFWRLLGGGKDFLNSMLSNLKQPNNTRSPGMIGVMSTSINIMQERLTRTRMAGDPPDILLSPKLGDIGIMDFHRAEEAIAEGKRVTELMRPQIEEELFYR</sequence>
<evidence type="ECO:0000256" key="2">
    <source>
        <dbReference type="ARBA" id="ARBA00022963"/>
    </source>
</evidence>
<feature type="domain" description="PNPLA" evidence="5">
    <location>
        <begin position="11"/>
        <end position="171"/>
    </location>
</feature>
<evidence type="ECO:0000256" key="3">
    <source>
        <dbReference type="ARBA" id="ARBA00023098"/>
    </source>
</evidence>
<dbReference type="Gene3D" id="3.40.1090.10">
    <property type="entry name" value="Cytosolic phospholipase A2 catalytic domain"/>
    <property type="match status" value="2"/>
</dbReference>
<evidence type="ECO:0000256" key="4">
    <source>
        <dbReference type="PROSITE-ProRule" id="PRU01161"/>
    </source>
</evidence>